<dbReference type="GeneID" id="61056148"/>
<name>A0A8E3B1P8_RHILI</name>
<keyword evidence="7" id="KW-0436">Ligase</keyword>
<feature type="transmembrane region" description="Helical" evidence="5">
    <location>
        <begin position="20"/>
        <end position="44"/>
    </location>
</feature>
<evidence type="ECO:0000256" key="4">
    <source>
        <dbReference type="ARBA" id="ARBA00023136"/>
    </source>
</evidence>
<feature type="transmembrane region" description="Helical" evidence="5">
    <location>
        <begin position="189"/>
        <end position="211"/>
    </location>
</feature>
<accession>A0A8E3B1P8</accession>
<dbReference type="GO" id="GO:0016874">
    <property type="term" value="F:ligase activity"/>
    <property type="evidence" value="ECO:0007669"/>
    <property type="project" value="UniProtKB-KW"/>
</dbReference>
<dbReference type="Proteomes" id="UP000245631">
    <property type="component" value="Unassembled WGS sequence"/>
</dbReference>
<organism evidence="7 8">
    <name type="scientific">Rhizobium loti</name>
    <name type="common">Mesorhizobium loti</name>
    <dbReference type="NCBI Taxonomy" id="381"/>
    <lineage>
        <taxon>Bacteria</taxon>
        <taxon>Pseudomonadati</taxon>
        <taxon>Pseudomonadota</taxon>
        <taxon>Alphaproteobacteria</taxon>
        <taxon>Hyphomicrobiales</taxon>
        <taxon>Phyllobacteriaceae</taxon>
        <taxon>Mesorhizobium</taxon>
    </lineage>
</organism>
<feature type="transmembrane region" description="Helical" evidence="5">
    <location>
        <begin position="142"/>
        <end position="161"/>
    </location>
</feature>
<dbReference type="GO" id="GO:0016020">
    <property type="term" value="C:membrane"/>
    <property type="evidence" value="ECO:0007669"/>
    <property type="project" value="UniProtKB-SubCell"/>
</dbReference>
<dbReference type="RefSeq" id="WP_109672193.1">
    <property type="nucleotide sequence ID" value="NZ_QGGH01000022.1"/>
</dbReference>
<feature type="transmembrane region" description="Helical" evidence="5">
    <location>
        <begin position="374"/>
        <end position="390"/>
    </location>
</feature>
<evidence type="ECO:0000256" key="5">
    <source>
        <dbReference type="SAM" id="Phobius"/>
    </source>
</evidence>
<protein>
    <submittedName>
        <fullName evidence="7">O-antigen ligase-like membrane protein</fullName>
    </submittedName>
</protein>
<feature type="transmembrane region" description="Helical" evidence="5">
    <location>
        <begin position="344"/>
        <end position="367"/>
    </location>
</feature>
<gene>
    <name evidence="7" type="ORF">C8D77_12251</name>
</gene>
<sequence>MNHAGVPRGYWPKPDRRPVAASLSMATGRVEFWLAMASVFLTPFNILRFNAFYFTASDAFALAAVFAVVLGKSFPLAPLAAGTFLWNTGIALLCGMLLLSSMLVGDPQRGFVISAQYLYAYFLLTFMLMSRPWAETVLLIKAFISSIGLMCLQGIVVINVLKEGHGSIYVSGNGRFVGWVERENECASLIALAVPLLLWLVVSGCARPRWAWIGVPLFAYGIVLTGSNTGLIGLVFALTVFVVMTGSWRRIILLTVSSLATFFIAVTWGSDFLPPIFQRRVLNALQNGDIDEAGTFADRMRLIKEAIGKADSNSLLGIGADQYRWVSELHAPVHNTFLLIWVEAGLPGLIGFLLLLVAGIMVGMLAARVREGRVSAICTLTTVLLFAALANALPHLYGRFFVVPLLLGIAPSVAILREGPAPRTVARFLKQLRRARSGRSLSQPKSRGI</sequence>
<comment type="caution">
    <text evidence="7">The sequence shown here is derived from an EMBL/GenBank/DDBJ whole genome shotgun (WGS) entry which is preliminary data.</text>
</comment>
<feature type="transmembrane region" description="Helical" evidence="5">
    <location>
        <begin position="111"/>
        <end position="130"/>
    </location>
</feature>
<dbReference type="EMBL" id="QGGH01000022">
    <property type="protein sequence ID" value="PWJ86789.1"/>
    <property type="molecule type" value="Genomic_DNA"/>
</dbReference>
<proteinExistence type="predicted"/>
<reference evidence="7 8" key="1">
    <citation type="submission" date="2018-05" db="EMBL/GenBank/DDBJ databases">
        <title>Genomic Encyclopedia of Type Strains, Phase IV (KMG-IV): sequencing the most valuable type-strain genomes for metagenomic binning, comparative biology and taxonomic classification.</title>
        <authorList>
            <person name="Goeker M."/>
        </authorList>
    </citation>
    <scope>NUCLEOTIDE SEQUENCE [LARGE SCALE GENOMIC DNA]</scope>
    <source>
        <strain evidence="7 8">DSM 2626</strain>
    </source>
</reference>
<dbReference type="PANTHER" id="PTHR37422:SF13">
    <property type="entry name" value="LIPOPOLYSACCHARIDE BIOSYNTHESIS PROTEIN PA4999-RELATED"/>
    <property type="match status" value="1"/>
</dbReference>
<comment type="subcellular location">
    <subcellularLocation>
        <location evidence="1">Membrane</location>
        <topology evidence="1">Multi-pass membrane protein</topology>
    </subcellularLocation>
</comment>
<keyword evidence="4 5" id="KW-0472">Membrane</keyword>
<feature type="transmembrane region" description="Helical" evidence="5">
    <location>
        <begin position="251"/>
        <end position="270"/>
    </location>
</feature>
<feature type="transmembrane region" description="Helical" evidence="5">
    <location>
        <begin position="76"/>
        <end position="99"/>
    </location>
</feature>
<evidence type="ECO:0000256" key="2">
    <source>
        <dbReference type="ARBA" id="ARBA00022692"/>
    </source>
</evidence>
<dbReference type="Pfam" id="PF04932">
    <property type="entry name" value="Wzy_C"/>
    <property type="match status" value="1"/>
</dbReference>
<keyword evidence="3 5" id="KW-1133">Transmembrane helix</keyword>
<evidence type="ECO:0000313" key="8">
    <source>
        <dbReference type="Proteomes" id="UP000245631"/>
    </source>
</evidence>
<keyword evidence="2 5" id="KW-0812">Transmembrane</keyword>
<dbReference type="PANTHER" id="PTHR37422">
    <property type="entry name" value="TEICHURONIC ACID BIOSYNTHESIS PROTEIN TUAE"/>
    <property type="match status" value="1"/>
</dbReference>
<dbReference type="AlphaFoldDB" id="A0A8E3B1P8"/>
<evidence type="ECO:0000256" key="3">
    <source>
        <dbReference type="ARBA" id="ARBA00022989"/>
    </source>
</evidence>
<dbReference type="InterPro" id="IPR051533">
    <property type="entry name" value="WaaL-like"/>
</dbReference>
<evidence type="ECO:0000259" key="6">
    <source>
        <dbReference type="Pfam" id="PF04932"/>
    </source>
</evidence>
<feature type="transmembrane region" description="Helical" evidence="5">
    <location>
        <begin position="396"/>
        <end position="416"/>
    </location>
</feature>
<feature type="transmembrane region" description="Helical" evidence="5">
    <location>
        <begin position="51"/>
        <end position="70"/>
    </location>
</feature>
<feature type="domain" description="O-antigen ligase-related" evidence="6">
    <location>
        <begin position="217"/>
        <end position="353"/>
    </location>
</feature>
<evidence type="ECO:0000313" key="7">
    <source>
        <dbReference type="EMBL" id="PWJ86789.1"/>
    </source>
</evidence>
<dbReference type="InterPro" id="IPR007016">
    <property type="entry name" value="O-antigen_ligase-rel_domated"/>
</dbReference>
<evidence type="ECO:0000256" key="1">
    <source>
        <dbReference type="ARBA" id="ARBA00004141"/>
    </source>
</evidence>
<feature type="transmembrane region" description="Helical" evidence="5">
    <location>
        <begin position="217"/>
        <end position="244"/>
    </location>
</feature>